<dbReference type="NCBIfam" id="TIGR02587">
    <property type="entry name" value="TIGR02587 family membrane protein"/>
    <property type="match status" value="1"/>
</dbReference>
<evidence type="ECO:0000256" key="1">
    <source>
        <dbReference type="SAM" id="Phobius"/>
    </source>
</evidence>
<dbReference type="EMBL" id="CP021235">
    <property type="protein sequence ID" value="ARS34693.1"/>
    <property type="molecule type" value="Genomic_DNA"/>
</dbReference>
<dbReference type="STRING" id="709015.GCA_000472485_00819"/>
<dbReference type="RefSeq" id="WP_025604844.1">
    <property type="nucleotide sequence ID" value="NZ_CP021235.1"/>
</dbReference>
<keyword evidence="1" id="KW-0472">Membrane</keyword>
<keyword evidence="1" id="KW-1133">Transmembrane helix</keyword>
<feature type="transmembrane region" description="Helical" evidence="1">
    <location>
        <begin position="225"/>
        <end position="250"/>
    </location>
</feature>
<evidence type="ECO:0000313" key="3">
    <source>
        <dbReference type="Proteomes" id="UP000266292"/>
    </source>
</evidence>
<reference evidence="3" key="1">
    <citation type="submission" date="2017-05" db="EMBL/GenBank/DDBJ databases">
        <authorList>
            <person name="Ray J."/>
            <person name="Price M."/>
            <person name="Deutschbauer A."/>
        </authorList>
    </citation>
    <scope>NUCLEOTIDE SEQUENCE [LARGE SCALE GENOMIC DNA]</scope>
    <source>
        <strain evidence="3">DSM 19842</strain>
    </source>
</reference>
<dbReference type="InterPro" id="IPR013416">
    <property type="entry name" value="CHP02587_IM"/>
</dbReference>
<feature type="transmembrane region" description="Helical" evidence="1">
    <location>
        <begin position="78"/>
        <end position="101"/>
    </location>
</feature>
<name>A0A1X9YP92_9BACT</name>
<dbReference type="OrthoDB" id="147125at2"/>
<feature type="transmembrane region" description="Helical" evidence="1">
    <location>
        <begin position="256"/>
        <end position="283"/>
    </location>
</feature>
<dbReference type="AlphaFoldDB" id="A0A1X9YP92"/>
<proteinExistence type="predicted"/>
<dbReference type="Proteomes" id="UP000266292">
    <property type="component" value="Chromosome"/>
</dbReference>
<dbReference type="KEGG" id="pact:CA264_04130"/>
<feature type="transmembrane region" description="Helical" evidence="1">
    <location>
        <begin position="158"/>
        <end position="176"/>
    </location>
</feature>
<feature type="transmembrane region" description="Helical" evidence="1">
    <location>
        <begin position="21"/>
        <end position="43"/>
    </location>
</feature>
<feature type="transmembrane region" description="Helical" evidence="1">
    <location>
        <begin position="191"/>
        <end position="213"/>
    </location>
</feature>
<sequence length="284" mass="30820">MSETENGRRVSQSLKEYARGIAGGLLFSFPLLYTMEVWWAGFIAEPLDLLVLMVVTYLLLLGYNRFAGMHPDASWQNVFIDSVEEMGIGLLISFGVLLMLNRIELAHMSMDEIMGKVVIEAMAVSIGVSIGTAQLGASQEVKKDDRKARQENNRNSKVALSVLGLCGALVVGGNVAPTEEILMLGVEAQPGHLLMMAIFSLLQSVVVVFFSNFRGTASMSPNGLLFNMAFDTCMSYLIALAVSAFVLWFFGRFDGVSFWVGFAQVIVLGVLASLGASAGRLLIK</sequence>
<dbReference type="Pfam" id="PF09622">
    <property type="entry name" value="DUF2391"/>
    <property type="match status" value="1"/>
</dbReference>
<gene>
    <name evidence="2" type="ORF">CA264_04130</name>
</gene>
<accession>A0A1X9YP92</accession>
<feature type="transmembrane region" description="Helical" evidence="1">
    <location>
        <begin position="49"/>
        <end position="66"/>
    </location>
</feature>
<organism evidence="2 3">
    <name type="scientific">Pontibacter actiniarum</name>
    <dbReference type="NCBI Taxonomy" id="323450"/>
    <lineage>
        <taxon>Bacteria</taxon>
        <taxon>Pseudomonadati</taxon>
        <taxon>Bacteroidota</taxon>
        <taxon>Cytophagia</taxon>
        <taxon>Cytophagales</taxon>
        <taxon>Hymenobacteraceae</taxon>
        <taxon>Pontibacter</taxon>
    </lineage>
</organism>
<feature type="transmembrane region" description="Helical" evidence="1">
    <location>
        <begin position="113"/>
        <end position="137"/>
    </location>
</feature>
<keyword evidence="3" id="KW-1185">Reference proteome</keyword>
<protein>
    <recommendedName>
        <fullName evidence="4">TIGR02587 family membrane protein</fullName>
    </recommendedName>
</protein>
<dbReference type="InterPro" id="IPR024464">
    <property type="entry name" value="DUF2391"/>
</dbReference>
<keyword evidence="1" id="KW-0812">Transmembrane</keyword>
<evidence type="ECO:0008006" key="4">
    <source>
        <dbReference type="Google" id="ProtNLM"/>
    </source>
</evidence>
<evidence type="ECO:0000313" key="2">
    <source>
        <dbReference type="EMBL" id="ARS34693.1"/>
    </source>
</evidence>